<keyword evidence="2" id="KW-1185">Reference proteome</keyword>
<reference evidence="2" key="1">
    <citation type="journal article" date="2023" name="Commun. Biol.">
        <title>Genome analysis of Parmales, the sister group of diatoms, reveals the evolutionary specialization of diatoms from phago-mixotrophs to photoautotrophs.</title>
        <authorList>
            <person name="Ban H."/>
            <person name="Sato S."/>
            <person name="Yoshikawa S."/>
            <person name="Yamada K."/>
            <person name="Nakamura Y."/>
            <person name="Ichinomiya M."/>
            <person name="Sato N."/>
            <person name="Blanc-Mathieu R."/>
            <person name="Endo H."/>
            <person name="Kuwata A."/>
            <person name="Ogata H."/>
        </authorList>
    </citation>
    <scope>NUCLEOTIDE SEQUENCE [LARGE SCALE GENOMIC DNA]</scope>
    <source>
        <strain evidence="2">NIES 3700</strain>
    </source>
</reference>
<accession>A0A9W7F429</accession>
<organism evidence="1 2">
    <name type="scientific">Triparma laevis f. longispina</name>
    <dbReference type="NCBI Taxonomy" id="1714387"/>
    <lineage>
        <taxon>Eukaryota</taxon>
        <taxon>Sar</taxon>
        <taxon>Stramenopiles</taxon>
        <taxon>Ochrophyta</taxon>
        <taxon>Bolidophyceae</taxon>
        <taxon>Parmales</taxon>
        <taxon>Triparmaceae</taxon>
        <taxon>Triparma</taxon>
    </lineage>
</organism>
<comment type="caution">
    <text evidence="1">The sequence shown here is derived from an EMBL/GenBank/DDBJ whole genome shotgun (WGS) entry which is preliminary data.</text>
</comment>
<evidence type="ECO:0000313" key="1">
    <source>
        <dbReference type="EMBL" id="GMI01496.1"/>
    </source>
</evidence>
<dbReference type="AlphaFoldDB" id="A0A9W7F429"/>
<proteinExistence type="predicted"/>
<dbReference type="Proteomes" id="UP001165122">
    <property type="component" value="Unassembled WGS sequence"/>
</dbReference>
<dbReference type="EMBL" id="BRXW01000034">
    <property type="protein sequence ID" value="GMI01496.1"/>
    <property type="molecule type" value="Genomic_DNA"/>
</dbReference>
<name>A0A9W7F429_9STRA</name>
<evidence type="ECO:0000313" key="2">
    <source>
        <dbReference type="Proteomes" id="UP001165122"/>
    </source>
</evidence>
<sequence>MFEKALLASIVLVQAPSWFAVGVSGAGWLASALCIPYWDNVEDRIDILAKLTTFATCLGAALIEEGILVADEI</sequence>
<protein>
    <submittedName>
        <fullName evidence="1">Uncharacterized protein</fullName>
    </submittedName>
</protein>
<gene>
    <name evidence="1" type="ORF">TrLO_g4938</name>
</gene>